<keyword evidence="2" id="KW-0547">Nucleotide-binding</keyword>
<reference evidence="5 7" key="1">
    <citation type="submission" date="2018-09" db="EMBL/GenBank/DDBJ databases">
        <authorList>
            <person name="Postec A."/>
        </authorList>
    </citation>
    <scope>NUCLEOTIDE SEQUENCE [LARGE SCALE GENOMIC DNA]</scope>
    <source>
        <strain evidence="5">70B-A</strain>
    </source>
</reference>
<dbReference type="CDD" id="cd00009">
    <property type="entry name" value="AAA"/>
    <property type="match status" value="1"/>
</dbReference>
<keyword evidence="3" id="KW-0067">ATP-binding</keyword>
<dbReference type="EMBL" id="LR130778">
    <property type="protein sequence ID" value="VDN47053.1"/>
    <property type="molecule type" value="Genomic_DNA"/>
</dbReference>
<dbReference type="RefSeq" id="WP_125136454.1">
    <property type="nucleotide sequence ID" value="NZ_LR130778.1"/>
</dbReference>
<keyword evidence="7" id="KW-1185">Reference proteome</keyword>
<dbReference type="AlphaFoldDB" id="A0A3P7PA70"/>
<evidence type="ECO:0000256" key="3">
    <source>
        <dbReference type="ARBA" id="ARBA00022840"/>
    </source>
</evidence>
<protein>
    <submittedName>
        <fullName evidence="5">AAA family ATPase</fullName>
    </submittedName>
</protein>
<evidence type="ECO:0000313" key="7">
    <source>
        <dbReference type="Proteomes" id="UP000279029"/>
    </source>
</evidence>
<dbReference type="InterPro" id="IPR028350">
    <property type="entry name" value="DNAC/IstB-like"/>
</dbReference>
<dbReference type="PIRSF" id="PIRSF003073">
    <property type="entry name" value="DNAC_TnpB_IstB"/>
    <property type="match status" value="1"/>
</dbReference>
<dbReference type="Pfam" id="PF01695">
    <property type="entry name" value="IstB_IS21"/>
    <property type="match status" value="1"/>
</dbReference>
<dbReference type="PANTHER" id="PTHR30050:SF4">
    <property type="entry name" value="ATP-BINDING PROTEIN RV3427C IN INSERTION SEQUENCE-RELATED"/>
    <property type="match status" value="1"/>
</dbReference>
<dbReference type="Gene3D" id="3.40.50.300">
    <property type="entry name" value="P-loop containing nucleotide triphosphate hydrolases"/>
    <property type="match status" value="1"/>
</dbReference>
<dbReference type="InterPro" id="IPR027417">
    <property type="entry name" value="P-loop_NTPase"/>
</dbReference>
<dbReference type="KEGG" id="cbar:PATL70BA_1177"/>
<gene>
    <name evidence="5" type="ORF">PATL70BA_1177</name>
    <name evidence="6" type="ORF">PATL70BA_2016</name>
</gene>
<dbReference type="GO" id="GO:0006260">
    <property type="term" value="P:DNA replication"/>
    <property type="evidence" value="ECO:0007669"/>
    <property type="project" value="TreeGrafter"/>
</dbReference>
<sequence length="246" mass="28279">MDSIVNQQIKLLSKAMKLSSFQSYEQVLRDSKENQQTYEEFLLQLLKVEAGNRKENKLIRLKRQAKFPFEKSLEEFELNRLQHVDSSTIFELASCEFVKKKENIILIGNPGTGKTHLSIALGLKACLNGFKVHFTTAASLATELVEAESEQRLGKFIRQLSRIDLLILDELSYLSFNKYQSELLFQVISERSERGSVVISTNLEFSKWEEFFPDTLLTNALIDRVTFNAHILNMNGDSYRLSKSLN</sequence>
<dbReference type="PRINTS" id="PR00051">
    <property type="entry name" value="DNAA"/>
</dbReference>
<organism evidence="5 7">
    <name type="scientific">Petrocella atlantisensis</name>
    <dbReference type="NCBI Taxonomy" id="2173034"/>
    <lineage>
        <taxon>Bacteria</taxon>
        <taxon>Bacillati</taxon>
        <taxon>Bacillota</taxon>
        <taxon>Clostridia</taxon>
        <taxon>Lachnospirales</taxon>
        <taxon>Vallitaleaceae</taxon>
        <taxon>Petrocella</taxon>
    </lineage>
</organism>
<dbReference type="Proteomes" id="UP000279029">
    <property type="component" value="Chromosome"/>
</dbReference>
<dbReference type="OrthoDB" id="9776217at2"/>
<evidence type="ECO:0000256" key="2">
    <source>
        <dbReference type="ARBA" id="ARBA00022741"/>
    </source>
</evidence>
<comment type="similarity">
    <text evidence="1">Belongs to the IS21/IS1162 putative ATP-binding protein family.</text>
</comment>
<dbReference type="SMART" id="SM00382">
    <property type="entry name" value="AAA"/>
    <property type="match status" value="1"/>
</dbReference>
<evidence type="ECO:0000256" key="1">
    <source>
        <dbReference type="ARBA" id="ARBA00008059"/>
    </source>
</evidence>
<dbReference type="NCBIfam" id="NF038214">
    <property type="entry name" value="IS21_help_AAA"/>
    <property type="match status" value="1"/>
</dbReference>
<evidence type="ECO:0000313" key="5">
    <source>
        <dbReference type="EMBL" id="VDN47053.1"/>
    </source>
</evidence>
<dbReference type="KEGG" id="cbar:PATL70BA_2016"/>
<dbReference type="InterPro" id="IPR020591">
    <property type="entry name" value="Chromosome_initiator_DnaA-like"/>
</dbReference>
<dbReference type="GO" id="GO:0005524">
    <property type="term" value="F:ATP binding"/>
    <property type="evidence" value="ECO:0007669"/>
    <property type="project" value="UniProtKB-KW"/>
</dbReference>
<dbReference type="InterPro" id="IPR047661">
    <property type="entry name" value="IstB"/>
</dbReference>
<feature type="domain" description="AAA+ ATPase" evidence="4">
    <location>
        <begin position="100"/>
        <end position="235"/>
    </location>
</feature>
<accession>A0A3P7PA70</accession>
<dbReference type="PANTHER" id="PTHR30050">
    <property type="entry name" value="CHROMOSOMAL REPLICATION INITIATOR PROTEIN DNAA"/>
    <property type="match status" value="1"/>
</dbReference>
<dbReference type="InterPro" id="IPR003593">
    <property type="entry name" value="AAA+_ATPase"/>
</dbReference>
<proteinExistence type="inferred from homology"/>
<evidence type="ECO:0000313" key="6">
    <source>
        <dbReference type="EMBL" id="VDN47898.1"/>
    </source>
</evidence>
<dbReference type="InterPro" id="IPR002611">
    <property type="entry name" value="IstB_ATP-bd"/>
</dbReference>
<dbReference type="EMBL" id="LR130778">
    <property type="protein sequence ID" value="VDN47898.1"/>
    <property type="molecule type" value="Genomic_DNA"/>
</dbReference>
<dbReference type="SUPFAM" id="SSF52540">
    <property type="entry name" value="P-loop containing nucleoside triphosphate hydrolases"/>
    <property type="match status" value="1"/>
</dbReference>
<name>A0A3P7PA70_9FIRM</name>
<evidence type="ECO:0000259" key="4">
    <source>
        <dbReference type="SMART" id="SM00382"/>
    </source>
</evidence>